<dbReference type="EMBL" id="LWQS01000046">
    <property type="protein sequence ID" value="OAN46280.1"/>
    <property type="molecule type" value="Genomic_DNA"/>
</dbReference>
<reference evidence="1 2" key="1">
    <citation type="submission" date="2016-04" db="EMBL/GenBank/DDBJ databases">
        <title>Chloroflexus islandicus sp. nov., a thermophilic filamentous anoxygenic phototrophic bacterium from geyser Strokkur (Iceland).</title>
        <authorList>
            <person name="Gaisin V.A."/>
            <person name="Kalashnikov A.M."/>
            <person name="Sukhacheva M.V."/>
            <person name="Grouzdev D.S."/>
            <person name="Ivanov T.M."/>
            <person name="Kuznetsov B."/>
            <person name="Gorlenko V.M."/>
        </authorList>
    </citation>
    <scope>NUCLEOTIDE SEQUENCE [LARGE SCALE GENOMIC DNA]</scope>
    <source>
        <strain evidence="2">isl-2</strain>
    </source>
</reference>
<dbReference type="AlphaFoldDB" id="A0A178MBV4"/>
<keyword evidence="2" id="KW-1185">Reference proteome</keyword>
<dbReference type="STRING" id="1707952.A6A03_12945"/>
<protein>
    <submittedName>
        <fullName evidence="1">Uncharacterized protein</fullName>
    </submittedName>
</protein>
<gene>
    <name evidence="1" type="ORF">A6A03_12945</name>
</gene>
<organism evidence="1 2">
    <name type="scientific">Chloroflexus islandicus</name>
    <dbReference type="NCBI Taxonomy" id="1707952"/>
    <lineage>
        <taxon>Bacteria</taxon>
        <taxon>Bacillati</taxon>
        <taxon>Chloroflexota</taxon>
        <taxon>Chloroflexia</taxon>
        <taxon>Chloroflexales</taxon>
        <taxon>Chloroflexineae</taxon>
        <taxon>Chloroflexaceae</taxon>
        <taxon>Chloroflexus</taxon>
    </lineage>
</organism>
<accession>A0A178MBV4</accession>
<evidence type="ECO:0000313" key="1">
    <source>
        <dbReference type="EMBL" id="OAN46280.1"/>
    </source>
</evidence>
<sequence>MQPSLAAAAVAFYYTGQRRLHGWQICQERDARDNGFASNTLPAQAGAWLAAEQAVATLIGSQSRHLVGAAKLVNTLSRPDPTILLNSAEIPAVD</sequence>
<name>A0A178MBV4_9CHLR</name>
<dbReference type="RefSeq" id="WP_066786087.1">
    <property type="nucleotide sequence ID" value="NZ_LWQS01000046.1"/>
</dbReference>
<proteinExistence type="predicted"/>
<evidence type="ECO:0000313" key="2">
    <source>
        <dbReference type="Proteomes" id="UP000078287"/>
    </source>
</evidence>
<dbReference type="Proteomes" id="UP000078287">
    <property type="component" value="Unassembled WGS sequence"/>
</dbReference>
<comment type="caution">
    <text evidence="1">The sequence shown here is derived from an EMBL/GenBank/DDBJ whole genome shotgun (WGS) entry which is preliminary data.</text>
</comment>